<evidence type="ECO:0000256" key="1">
    <source>
        <dbReference type="SAM" id="MobiDB-lite"/>
    </source>
</evidence>
<keyword evidence="2" id="KW-0812">Transmembrane</keyword>
<keyword evidence="4" id="KW-1185">Reference proteome</keyword>
<feature type="region of interest" description="Disordered" evidence="1">
    <location>
        <begin position="1"/>
        <end position="33"/>
    </location>
</feature>
<dbReference type="eggNOG" id="ENOG5031F4N">
    <property type="taxonomic scope" value="Bacteria"/>
</dbReference>
<keyword evidence="2" id="KW-0472">Membrane</keyword>
<organism evidence="3 4">
    <name type="scientific">Lentzea albidocapillata</name>
    <dbReference type="NCBI Taxonomy" id="40571"/>
    <lineage>
        <taxon>Bacteria</taxon>
        <taxon>Bacillati</taxon>
        <taxon>Actinomycetota</taxon>
        <taxon>Actinomycetes</taxon>
        <taxon>Pseudonocardiales</taxon>
        <taxon>Pseudonocardiaceae</taxon>
        <taxon>Lentzea</taxon>
    </lineage>
</organism>
<protein>
    <submittedName>
        <fullName evidence="3">Uncharacterized protein</fullName>
    </submittedName>
</protein>
<evidence type="ECO:0000313" key="4">
    <source>
        <dbReference type="Proteomes" id="UP000192840"/>
    </source>
</evidence>
<feature type="transmembrane region" description="Helical" evidence="2">
    <location>
        <begin position="52"/>
        <end position="73"/>
    </location>
</feature>
<proteinExistence type="predicted"/>
<evidence type="ECO:0000256" key="2">
    <source>
        <dbReference type="SAM" id="Phobius"/>
    </source>
</evidence>
<evidence type="ECO:0000313" key="3">
    <source>
        <dbReference type="EMBL" id="SMC95583.1"/>
    </source>
</evidence>
<dbReference type="AlphaFoldDB" id="A0A1W2DDV3"/>
<dbReference type="EMBL" id="FWYC01000007">
    <property type="protein sequence ID" value="SMC95583.1"/>
    <property type="molecule type" value="Genomic_DNA"/>
</dbReference>
<name>A0A1W2DDV3_9PSEU</name>
<dbReference type="Proteomes" id="UP000192840">
    <property type="component" value="Unassembled WGS sequence"/>
</dbReference>
<keyword evidence="2" id="KW-1133">Transmembrane helix</keyword>
<dbReference type="STRING" id="40571.SAMN05660733_02893"/>
<accession>A0A1W2DDV3</accession>
<reference evidence="4" key="1">
    <citation type="submission" date="2017-04" db="EMBL/GenBank/DDBJ databases">
        <authorList>
            <person name="Varghese N."/>
            <person name="Submissions S."/>
        </authorList>
    </citation>
    <scope>NUCLEOTIDE SEQUENCE [LARGE SCALE GENOMIC DNA]</scope>
    <source>
        <strain evidence="4">DSM 44073</strain>
    </source>
</reference>
<sequence>MMFHRNDPEVTFLAQKEPGPPGAPTGSPNPFDGVQPDLGVWGDAFNSTWKTLLGGVWGIAFLIVAFGFIRATVELQRAKKGGYSADVHEHTESARKSVFALIALAGLGMIFGAVIAIF</sequence>
<gene>
    <name evidence="3" type="ORF">SAMN05660733_02893</name>
</gene>
<feature type="transmembrane region" description="Helical" evidence="2">
    <location>
        <begin position="98"/>
        <end position="117"/>
    </location>
</feature>